<feature type="domain" description="Metallo-beta-lactamase" evidence="2">
    <location>
        <begin position="96"/>
        <end position="288"/>
    </location>
</feature>
<dbReference type="Pfam" id="PF12706">
    <property type="entry name" value="Lactamase_B_2"/>
    <property type="match status" value="1"/>
</dbReference>
<feature type="region of interest" description="Disordered" evidence="1">
    <location>
        <begin position="1"/>
        <end position="29"/>
    </location>
</feature>
<protein>
    <submittedName>
        <fullName evidence="3">MBL fold metallo-hydrolase</fullName>
    </submittedName>
</protein>
<dbReference type="EMBL" id="JAULRT010000035">
    <property type="protein sequence ID" value="MDO3381537.1"/>
    <property type="molecule type" value="Genomic_DNA"/>
</dbReference>
<dbReference type="PANTHER" id="PTHR15032:SF4">
    <property type="entry name" value="N-ACYL-PHOSPHATIDYLETHANOLAMINE-HYDROLYZING PHOSPHOLIPASE D"/>
    <property type="match status" value="1"/>
</dbReference>
<proteinExistence type="predicted"/>
<dbReference type="InterPro" id="IPR036866">
    <property type="entry name" value="RibonucZ/Hydroxyglut_hydro"/>
</dbReference>
<organism evidence="3 4">
    <name type="scientific">Gilvimarinus algae</name>
    <dbReference type="NCBI Taxonomy" id="3058037"/>
    <lineage>
        <taxon>Bacteria</taxon>
        <taxon>Pseudomonadati</taxon>
        <taxon>Pseudomonadota</taxon>
        <taxon>Gammaproteobacteria</taxon>
        <taxon>Cellvibrionales</taxon>
        <taxon>Cellvibrionaceae</taxon>
        <taxon>Gilvimarinus</taxon>
    </lineage>
</organism>
<dbReference type="PANTHER" id="PTHR15032">
    <property type="entry name" value="N-ACYL-PHOSPHATIDYLETHANOLAMINE-HYDROLYZING PHOSPHOLIPASE D"/>
    <property type="match status" value="1"/>
</dbReference>
<dbReference type="InterPro" id="IPR001279">
    <property type="entry name" value="Metallo-B-lactamas"/>
</dbReference>
<reference evidence="3" key="1">
    <citation type="submission" date="2023-07" db="EMBL/GenBank/DDBJ databases">
        <title>Gilvimarinus algae sp. nov., isolated from the surface of Kelp.</title>
        <authorList>
            <person name="Sun Y.Y."/>
            <person name="Gong Y."/>
            <person name="Du Z.J."/>
        </authorList>
    </citation>
    <scope>NUCLEOTIDE SEQUENCE</scope>
    <source>
        <strain evidence="3">SDUM040014</strain>
    </source>
</reference>
<dbReference type="SUPFAM" id="SSF56281">
    <property type="entry name" value="Metallo-hydrolase/oxidoreductase"/>
    <property type="match status" value="1"/>
</dbReference>
<dbReference type="RefSeq" id="WP_302711669.1">
    <property type="nucleotide sequence ID" value="NZ_JAULRT010000035.1"/>
</dbReference>
<evidence type="ECO:0000313" key="3">
    <source>
        <dbReference type="EMBL" id="MDO3381537.1"/>
    </source>
</evidence>
<evidence type="ECO:0000259" key="2">
    <source>
        <dbReference type="Pfam" id="PF12706"/>
    </source>
</evidence>
<evidence type="ECO:0000313" key="4">
    <source>
        <dbReference type="Proteomes" id="UP001168380"/>
    </source>
</evidence>
<comment type="caution">
    <text evidence="3">The sequence shown here is derived from an EMBL/GenBank/DDBJ whole genome shotgun (WGS) entry which is preliminary data.</text>
</comment>
<gene>
    <name evidence="3" type="ORF">QWI16_05080</name>
</gene>
<feature type="compositionally biased region" description="Polar residues" evidence="1">
    <location>
        <begin position="9"/>
        <end position="20"/>
    </location>
</feature>
<accession>A0ABT8TGX6</accession>
<dbReference type="Gene3D" id="3.60.15.10">
    <property type="entry name" value="Ribonuclease Z/Hydroxyacylglutathione hydrolase-like"/>
    <property type="match status" value="1"/>
</dbReference>
<sequence length="344" mass="38795">MAHSFAAAQDQSPLAPTTESGKFVNQEPSEPSSFWRTVKIFWRFMTEDRIDPEPTGELPMQALSRAQLDALSDDAVHVIKLGHSSLLLKVMGEYWLLDPVFSERASPFGFMGPKRFHPAPISIDELPPIAMVLISHNHYDHLDKKAVRALADKTREFLVPLGVDKNLQEWGVSAENIQTFDWWQSTIDTHARLTFTPTQHFSGRGLGDANETLWGSWVIETEHGKLFFSGDSGYFPGFKTIGDRFGPFDLTFIETGAYNEDWPDVHMTPEQSVTAHKDLRGKTMMPIHNGTFNLAFHAWYDPLERVSETAQQRGVALTTPIVGEVITLGEPMPQEAWWKPVMAE</sequence>
<keyword evidence="4" id="KW-1185">Reference proteome</keyword>
<evidence type="ECO:0000256" key="1">
    <source>
        <dbReference type="SAM" id="MobiDB-lite"/>
    </source>
</evidence>
<dbReference type="Proteomes" id="UP001168380">
    <property type="component" value="Unassembled WGS sequence"/>
</dbReference>
<name>A0ABT8TGX6_9GAMM</name>